<evidence type="ECO:0000313" key="3">
    <source>
        <dbReference type="Proteomes" id="UP000598996"/>
    </source>
</evidence>
<name>A0ABS1VFK5_9ACTN</name>
<accession>A0ABS1VFK5</accession>
<comment type="caution">
    <text evidence="2">The sequence shown here is derived from an EMBL/GenBank/DDBJ whole genome shotgun (WGS) entry which is preliminary data.</text>
</comment>
<gene>
    <name evidence="2" type="ORF">JKJ07_04070</name>
</gene>
<dbReference type="EMBL" id="JAENHO010000001">
    <property type="protein sequence ID" value="MBL7253481.1"/>
    <property type="molecule type" value="Genomic_DNA"/>
</dbReference>
<dbReference type="RefSeq" id="WP_202989831.1">
    <property type="nucleotide sequence ID" value="NZ_JAENHO010000001.1"/>
</dbReference>
<evidence type="ECO:0000259" key="1">
    <source>
        <dbReference type="Pfam" id="PF09346"/>
    </source>
</evidence>
<evidence type="ECO:0000313" key="2">
    <source>
        <dbReference type="EMBL" id="MBL7253481.1"/>
    </source>
</evidence>
<reference evidence="2 3" key="1">
    <citation type="submission" date="2021-01" db="EMBL/GenBank/DDBJ databases">
        <title>Actinoplanes sp. nov. LDG1-01 isolated from lichen.</title>
        <authorList>
            <person name="Saeng-In P."/>
            <person name="Phongsopitanun W."/>
            <person name="Kanchanasin P."/>
            <person name="Yuki M."/>
            <person name="Kudo T."/>
            <person name="Ohkuma M."/>
            <person name="Tanasupawat S."/>
        </authorList>
    </citation>
    <scope>NUCLEOTIDE SEQUENCE [LARGE SCALE GENOMIC DNA]</scope>
    <source>
        <strain evidence="2 3">LDG1-01</strain>
    </source>
</reference>
<keyword evidence="3" id="KW-1185">Reference proteome</keyword>
<dbReference type="Proteomes" id="UP000598996">
    <property type="component" value="Unassembled WGS sequence"/>
</dbReference>
<organism evidence="2 3">
    <name type="scientific">Paractinoplanes lichenicola</name>
    <dbReference type="NCBI Taxonomy" id="2802976"/>
    <lineage>
        <taxon>Bacteria</taxon>
        <taxon>Bacillati</taxon>
        <taxon>Actinomycetota</taxon>
        <taxon>Actinomycetes</taxon>
        <taxon>Micromonosporales</taxon>
        <taxon>Micromonosporaceae</taxon>
        <taxon>Paractinoplanes</taxon>
    </lineage>
</organism>
<sequence>MTSAAWPRIVEWLEQYAPSTAANLNPPASPSAVRAAMDNFPFAAPDGLIDLWSTVDGETPTRTEAHGYLISPLYHLMPLSEAISYREMRLSVNGDSEHLDALRSGPAGTYSVFSYWLPEWIPIAGTNEGMFVDCREGPMHGCVSEHFHSDGQEGPVWGSVDEMLRETAEKLWAIDISDIDDEDPDPTEGIWYFPWG</sequence>
<protein>
    <submittedName>
        <fullName evidence="2">SMI1/KNR4 family protein</fullName>
    </submittedName>
</protein>
<dbReference type="InterPro" id="IPR018958">
    <property type="entry name" value="Knr4/Smi1-like_dom"/>
</dbReference>
<feature type="domain" description="Knr4/Smi1-like" evidence="1">
    <location>
        <begin position="27"/>
        <end position="165"/>
    </location>
</feature>
<dbReference type="Pfam" id="PF09346">
    <property type="entry name" value="SMI1_KNR4"/>
    <property type="match status" value="1"/>
</dbReference>
<proteinExistence type="predicted"/>